<keyword evidence="2" id="KW-1185">Reference proteome</keyword>
<name>A0A2A7MRX1_MYCAG</name>
<dbReference type="EMBL" id="PDCP01000065">
    <property type="protein sequence ID" value="PEG34424.1"/>
    <property type="molecule type" value="Genomic_DNA"/>
</dbReference>
<evidence type="ECO:0000313" key="1">
    <source>
        <dbReference type="EMBL" id="PEG34424.1"/>
    </source>
</evidence>
<reference evidence="1 2" key="1">
    <citation type="submission" date="2017-10" db="EMBL/GenBank/DDBJ databases">
        <title>The new phylogeny of genus Mycobacterium.</title>
        <authorList>
            <person name="Tortoli E."/>
            <person name="Trovato A."/>
            <person name="Cirillo D.M."/>
        </authorList>
    </citation>
    <scope>NUCLEOTIDE SEQUENCE [LARGE SCALE GENOMIC DNA]</scope>
    <source>
        <strain evidence="1 2">CCUG37673</strain>
    </source>
</reference>
<protein>
    <submittedName>
        <fullName evidence="1">Uncharacterized protein</fullName>
    </submittedName>
</protein>
<accession>A0A2A7MRX1</accession>
<evidence type="ECO:0000313" key="2">
    <source>
        <dbReference type="Proteomes" id="UP000220914"/>
    </source>
</evidence>
<gene>
    <name evidence="1" type="ORF">CQY20_25705</name>
</gene>
<comment type="caution">
    <text evidence="1">The sequence shown here is derived from an EMBL/GenBank/DDBJ whole genome shotgun (WGS) entry which is preliminary data.</text>
</comment>
<dbReference type="Proteomes" id="UP000220914">
    <property type="component" value="Unassembled WGS sequence"/>
</dbReference>
<sequence>MGGVVVTAVLASHCTGLWRRTLLINPDGSRDLGADVMWLQGITAYVDSRGFAGRLQQDGEVFSWCRDIDLLPPGPYPDEGYLRWDGSTLIETGVHENYTERWVPEERAGALDASGAFFLAAPDAGRAVLVRVGQRYGWACHDAVVVGTVADRQWCDLAIEQAGNEIRVKGVRWVVQEWEGNVNI</sequence>
<dbReference type="AlphaFoldDB" id="A0A2A7MRX1"/>
<dbReference type="OrthoDB" id="4774648at2"/>
<proteinExistence type="predicted"/>
<organism evidence="1 2">
    <name type="scientific">Mycolicibacterium agri</name>
    <name type="common">Mycobacterium agri</name>
    <dbReference type="NCBI Taxonomy" id="36811"/>
    <lineage>
        <taxon>Bacteria</taxon>
        <taxon>Bacillati</taxon>
        <taxon>Actinomycetota</taxon>
        <taxon>Actinomycetes</taxon>
        <taxon>Mycobacteriales</taxon>
        <taxon>Mycobacteriaceae</taxon>
        <taxon>Mycolicibacterium</taxon>
    </lineage>
</organism>